<accession>A0A645DYI8</accession>
<dbReference type="GO" id="GO:0031179">
    <property type="term" value="P:peptide modification"/>
    <property type="evidence" value="ECO:0007669"/>
    <property type="project" value="InterPro"/>
</dbReference>
<organism evidence="1">
    <name type="scientific">bioreactor metagenome</name>
    <dbReference type="NCBI Taxonomy" id="1076179"/>
    <lineage>
        <taxon>unclassified sequences</taxon>
        <taxon>metagenomes</taxon>
        <taxon>ecological metagenomes</taxon>
    </lineage>
</organism>
<dbReference type="SUPFAM" id="SSF158745">
    <property type="entry name" value="LanC-like"/>
    <property type="match status" value="1"/>
</dbReference>
<dbReference type="Gene3D" id="1.50.10.20">
    <property type="match status" value="1"/>
</dbReference>
<proteinExistence type="predicted"/>
<dbReference type="InterPro" id="IPR007822">
    <property type="entry name" value="LANC-like"/>
</dbReference>
<protein>
    <recommendedName>
        <fullName evidence="2">Nisin biosynthesis protein NisC</fullName>
    </recommendedName>
</protein>
<gene>
    <name evidence="1" type="ORF">SDC9_141343</name>
</gene>
<name>A0A645DYI8_9ZZZZ</name>
<evidence type="ECO:0000313" key="1">
    <source>
        <dbReference type="EMBL" id="MPM94198.1"/>
    </source>
</evidence>
<reference evidence="1" key="1">
    <citation type="submission" date="2019-08" db="EMBL/GenBank/DDBJ databases">
        <authorList>
            <person name="Kucharzyk K."/>
            <person name="Murdoch R.W."/>
            <person name="Higgins S."/>
            <person name="Loffler F."/>
        </authorList>
    </citation>
    <scope>NUCLEOTIDE SEQUENCE</scope>
</reference>
<comment type="caution">
    <text evidence="1">The sequence shown here is derived from an EMBL/GenBank/DDBJ whole genome shotgun (WGS) entry which is preliminary data.</text>
</comment>
<sequence>MINDNNICSFALDNIRRIARLDESSYRLNSPILCHGYAGALAIFLNIYKDVDDTAIYNRIVKLTDVLLSMYIPNSEFGFRDIIYEDIENSFKTKHVDKNSFLEGTTGIILVLISLFKKDTYFQKHLLLE</sequence>
<dbReference type="EMBL" id="VSSQ01040873">
    <property type="protein sequence ID" value="MPM94198.1"/>
    <property type="molecule type" value="Genomic_DNA"/>
</dbReference>
<dbReference type="AlphaFoldDB" id="A0A645DYI8"/>
<evidence type="ECO:0008006" key="2">
    <source>
        <dbReference type="Google" id="ProtNLM"/>
    </source>
</evidence>
<dbReference type="Pfam" id="PF05147">
    <property type="entry name" value="LANC_like"/>
    <property type="match status" value="1"/>
</dbReference>